<dbReference type="OrthoDB" id="9811798at2"/>
<feature type="transmembrane region" description="Helical" evidence="6">
    <location>
        <begin position="29"/>
        <end position="50"/>
    </location>
</feature>
<feature type="transmembrane region" description="Helical" evidence="6">
    <location>
        <begin position="156"/>
        <end position="177"/>
    </location>
</feature>
<dbReference type="GO" id="GO:0042773">
    <property type="term" value="P:ATP synthesis coupled electron transport"/>
    <property type="evidence" value="ECO:0007669"/>
    <property type="project" value="InterPro"/>
</dbReference>
<comment type="subcellular location">
    <subcellularLocation>
        <location evidence="1">Endomembrane system</location>
        <topology evidence="1">Multi-pass membrane protein</topology>
    </subcellularLocation>
    <subcellularLocation>
        <location evidence="5">Membrane</location>
        <topology evidence="5">Multi-pass membrane protein</topology>
    </subcellularLocation>
</comment>
<dbReference type="GO" id="GO:0003954">
    <property type="term" value="F:NADH dehydrogenase activity"/>
    <property type="evidence" value="ECO:0007669"/>
    <property type="project" value="TreeGrafter"/>
</dbReference>
<gene>
    <name evidence="8" type="ORF">SAMN06297251_108141</name>
</gene>
<dbReference type="EMBL" id="FWXR01000008">
    <property type="protein sequence ID" value="SMC79779.1"/>
    <property type="molecule type" value="Genomic_DNA"/>
</dbReference>
<accession>A0A1W2C3L6</accession>
<keyword evidence="2 5" id="KW-0812">Transmembrane</keyword>
<organism evidence="8 9">
    <name type="scientific">Fulvimarina manganoxydans</name>
    <dbReference type="NCBI Taxonomy" id="937218"/>
    <lineage>
        <taxon>Bacteria</taxon>
        <taxon>Pseudomonadati</taxon>
        <taxon>Pseudomonadota</taxon>
        <taxon>Alphaproteobacteria</taxon>
        <taxon>Hyphomicrobiales</taxon>
        <taxon>Aurantimonadaceae</taxon>
        <taxon>Fulvimarina</taxon>
    </lineage>
</organism>
<feature type="transmembrane region" description="Helical" evidence="6">
    <location>
        <begin position="312"/>
        <end position="333"/>
    </location>
</feature>
<evidence type="ECO:0000313" key="9">
    <source>
        <dbReference type="Proteomes" id="UP000192656"/>
    </source>
</evidence>
<dbReference type="AlphaFoldDB" id="A0A1W2C3L6"/>
<evidence type="ECO:0000259" key="7">
    <source>
        <dbReference type="Pfam" id="PF00361"/>
    </source>
</evidence>
<feature type="transmembrane region" description="Helical" evidence="6">
    <location>
        <begin position="482"/>
        <end position="503"/>
    </location>
</feature>
<protein>
    <submittedName>
        <fullName evidence="8">NADH dehydrogenase subunit L</fullName>
    </submittedName>
</protein>
<dbReference type="Proteomes" id="UP000192656">
    <property type="component" value="Unassembled WGS sequence"/>
</dbReference>
<dbReference type="Pfam" id="PF00361">
    <property type="entry name" value="Proton_antipo_M"/>
    <property type="match status" value="1"/>
</dbReference>
<feature type="transmembrane region" description="Helical" evidence="6">
    <location>
        <begin position="288"/>
        <end position="306"/>
    </location>
</feature>
<dbReference type="PRINTS" id="PR01434">
    <property type="entry name" value="NADHDHGNASE5"/>
</dbReference>
<feature type="transmembrane region" description="Helical" evidence="6">
    <location>
        <begin position="128"/>
        <end position="144"/>
    </location>
</feature>
<evidence type="ECO:0000256" key="6">
    <source>
        <dbReference type="SAM" id="Phobius"/>
    </source>
</evidence>
<evidence type="ECO:0000313" key="8">
    <source>
        <dbReference type="EMBL" id="SMC79779.1"/>
    </source>
</evidence>
<feature type="transmembrane region" description="Helical" evidence="6">
    <location>
        <begin position="444"/>
        <end position="462"/>
    </location>
</feature>
<name>A0A1W2C3L6_9HYPH</name>
<keyword evidence="9" id="KW-1185">Reference proteome</keyword>
<dbReference type="GO" id="GO:0008137">
    <property type="term" value="F:NADH dehydrogenase (ubiquinone) activity"/>
    <property type="evidence" value="ECO:0007669"/>
    <property type="project" value="InterPro"/>
</dbReference>
<keyword evidence="3 6" id="KW-1133">Transmembrane helix</keyword>
<proteinExistence type="predicted"/>
<reference evidence="8 9" key="1">
    <citation type="submission" date="2017-04" db="EMBL/GenBank/DDBJ databases">
        <authorList>
            <person name="Afonso C.L."/>
            <person name="Miller P.J."/>
            <person name="Scott M.A."/>
            <person name="Spackman E."/>
            <person name="Goraichik I."/>
            <person name="Dimitrov K.M."/>
            <person name="Suarez D.L."/>
            <person name="Swayne D.E."/>
        </authorList>
    </citation>
    <scope>NUCLEOTIDE SEQUENCE [LARGE SCALE GENOMIC DNA]</scope>
    <source>
        <strain evidence="8 9">CGMCC 1.10972</strain>
    </source>
</reference>
<evidence type="ECO:0000256" key="2">
    <source>
        <dbReference type="ARBA" id="ARBA00022692"/>
    </source>
</evidence>
<feature type="transmembrane region" description="Helical" evidence="6">
    <location>
        <begin position="387"/>
        <end position="407"/>
    </location>
</feature>
<dbReference type="InterPro" id="IPR001750">
    <property type="entry name" value="ND/Mrp_TM"/>
</dbReference>
<feature type="transmembrane region" description="Helical" evidence="6">
    <location>
        <begin position="632"/>
        <end position="650"/>
    </location>
</feature>
<feature type="transmembrane region" description="Helical" evidence="6">
    <location>
        <begin position="260"/>
        <end position="281"/>
    </location>
</feature>
<feature type="domain" description="NADH:quinone oxidoreductase/Mrp antiporter transmembrane" evidence="7">
    <location>
        <begin position="121"/>
        <end position="395"/>
    </location>
</feature>
<evidence type="ECO:0000256" key="3">
    <source>
        <dbReference type="ARBA" id="ARBA00022989"/>
    </source>
</evidence>
<sequence>MAFVLPLLPILFAIATAVAPRGSEDRQRFLLMGLAVGAMALTALIAAFGAANGWTGHIAWHEPLGLTAALPPLAGAMAILVPLIALPVLAYAAFHEEGRGLRRLVAILLVFVGGMELLVVAADFLTLLIGWELVGVCSYLLIAHEWRERENTASSLYAFLMTRFGDLGLFAAAMAVFSVTGSFSYGGLAAMEGAPAIVVGFGLLLAAASKSGQIPFAPWLFRAMAGPTSVSALLHAATMVAAGAFILLRLEPFLASMPGLPGAIIAVGAATALSGGIVALLQTHAKRLLAASTSAHYGLMFVAVGAGYPGVAFFHLVAHAAFKALLFLAAGLAHDKTGSYDLSTMRLGRALPLAGLLTLIGALSLAGLPPLGGGWTKEAVLTAAEHWSLWAAGAVILSGALSAAYAARFQLSAFGLPEEESEDDEDAGETAPLWPQPRARQVEIGAMVLLAVFVLFTSLLWLPPVRTSAEELLQATLPEASVATLVLSLIGVGLGLLIGTLIARQHLTFGSDGPAAEVAHWLGLPALIDAAITEPVLWLSRAAAKLDDRLIDGSVRAVALGGRGVSWILRLKGEAGAEGLAAQATGLVGIVSLATSRFGEWLTDGFVEGLAQTVGQSGRDARRLQTGFSHHYYTIATLGAGAAIILLLSLS</sequence>
<evidence type="ECO:0000256" key="1">
    <source>
        <dbReference type="ARBA" id="ARBA00004127"/>
    </source>
</evidence>
<dbReference type="RefSeq" id="WP_084410115.1">
    <property type="nucleotide sequence ID" value="NZ_FWXR01000008.1"/>
</dbReference>
<feature type="transmembrane region" description="Helical" evidence="6">
    <location>
        <begin position="6"/>
        <end position="22"/>
    </location>
</feature>
<dbReference type="GO" id="GO:0015990">
    <property type="term" value="P:electron transport coupled proton transport"/>
    <property type="evidence" value="ECO:0007669"/>
    <property type="project" value="TreeGrafter"/>
</dbReference>
<feature type="transmembrane region" description="Helical" evidence="6">
    <location>
        <begin position="219"/>
        <end position="248"/>
    </location>
</feature>
<dbReference type="PANTHER" id="PTHR42829">
    <property type="entry name" value="NADH-UBIQUINONE OXIDOREDUCTASE CHAIN 5"/>
    <property type="match status" value="1"/>
</dbReference>
<keyword evidence="4 6" id="KW-0472">Membrane</keyword>
<feature type="transmembrane region" description="Helical" evidence="6">
    <location>
        <begin position="104"/>
        <end position="122"/>
    </location>
</feature>
<feature type="transmembrane region" description="Helical" evidence="6">
    <location>
        <begin position="183"/>
        <end position="207"/>
    </location>
</feature>
<dbReference type="Gene3D" id="1.20.5.2700">
    <property type="match status" value="1"/>
</dbReference>
<feature type="transmembrane region" description="Helical" evidence="6">
    <location>
        <begin position="353"/>
        <end position="375"/>
    </location>
</feature>
<dbReference type="STRING" id="937218.SAMN06297251_108141"/>
<evidence type="ECO:0000256" key="4">
    <source>
        <dbReference type="ARBA" id="ARBA00023136"/>
    </source>
</evidence>
<feature type="transmembrane region" description="Helical" evidence="6">
    <location>
        <begin position="70"/>
        <end position="92"/>
    </location>
</feature>
<dbReference type="PANTHER" id="PTHR42829:SF2">
    <property type="entry name" value="NADH-UBIQUINONE OXIDOREDUCTASE CHAIN 5"/>
    <property type="match status" value="1"/>
</dbReference>
<dbReference type="GO" id="GO:0016020">
    <property type="term" value="C:membrane"/>
    <property type="evidence" value="ECO:0007669"/>
    <property type="project" value="UniProtKB-SubCell"/>
</dbReference>
<dbReference type="GO" id="GO:0012505">
    <property type="term" value="C:endomembrane system"/>
    <property type="evidence" value="ECO:0007669"/>
    <property type="project" value="UniProtKB-SubCell"/>
</dbReference>
<evidence type="ECO:0000256" key="5">
    <source>
        <dbReference type="RuleBase" id="RU000320"/>
    </source>
</evidence>
<dbReference type="InterPro" id="IPR003945">
    <property type="entry name" value="NU5C-like"/>
</dbReference>